<feature type="region of interest" description="Disordered" evidence="1">
    <location>
        <begin position="81"/>
        <end position="101"/>
    </location>
</feature>
<dbReference type="InParanoid" id="A0A2P5FTR8"/>
<proteinExistence type="predicted"/>
<feature type="compositionally biased region" description="Basic and acidic residues" evidence="1">
    <location>
        <begin position="81"/>
        <end position="91"/>
    </location>
</feature>
<organism evidence="2 3">
    <name type="scientific">Trema orientale</name>
    <name type="common">Charcoal tree</name>
    <name type="synonym">Celtis orientalis</name>
    <dbReference type="NCBI Taxonomy" id="63057"/>
    <lineage>
        <taxon>Eukaryota</taxon>
        <taxon>Viridiplantae</taxon>
        <taxon>Streptophyta</taxon>
        <taxon>Embryophyta</taxon>
        <taxon>Tracheophyta</taxon>
        <taxon>Spermatophyta</taxon>
        <taxon>Magnoliopsida</taxon>
        <taxon>eudicotyledons</taxon>
        <taxon>Gunneridae</taxon>
        <taxon>Pentapetalae</taxon>
        <taxon>rosids</taxon>
        <taxon>fabids</taxon>
        <taxon>Rosales</taxon>
        <taxon>Cannabaceae</taxon>
        <taxon>Trema</taxon>
    </lineage>
</organism>
<reference evidence="3" key="1">
    <citation type="submission" date="2016-06" db="EMBL/GenBank/DDBJ databases">
        <title>Parallel loss of symbiosis genes in relatives of nitrogen-fixing non-legume Parasponia.</title>
        <authorList>
            <person name="Van Velzen R."/>
            <person name="Holmer R."/>
            <person name="Bu F."/>
            <person name="Rutten L."/>
            <person name="Van Zeijl A."/>
            <person name="Liu W."/>
            <person name="Santuari L."/>
            <person name="Cao Q."/>
            <person name="Sharma T."/>
            <person name="Shen D."/>
            <person name="Roswanjaya Y."/>
            <person name="Wardhani T."/>
            <person name="Kalhor M.S."/>
            <person name="Jansen J."/>
            <person name="Van den Hoogen J."/>
            <person name="Gungor B."/>
            <person name="Hartog M."/>
            <person name="Hontelez J."/>
            <person name="Verver J."/>
            <person name="Yang W.-C."/>
            <person name="Schijlen E."/>
            <person name="Repin R."/>
            <person name="Schilthuizen M."/>
            <person name="Schranz E."/>
            <person name="Heidstra R."/>
            <person name="Miyata K."/>
            <person name="Fedorova E."/>
            <person name="Kohlen W."/>
            <person name="Bisseling T."/>
            <person name="Smit S."/>
            <person name="Geurts R."/>
        </authorList>
    </citation>
    <scope>NUCLEOTIDE SEQUENCE [LARGE SCALE GENOMIC DNA]</scope>
    <source>
        <strain evidence="3">cv. RG33-2</strain>
    </source>
</reference>
<evidence type="ECO:0000313" key="3">
    <source>
        <dbReference type="Proteomes" id="UP000237000"/>
    </source>
</evidence>
<protein>
    <submittedName>
        <fullName evidence="2">Uncharacterized protein</fullName>
    </submittedName>
</protein>
<dbReference type="Proteomes" id="UP000237000">
    <property type="component" value="Unassembled WGS sequence"/>
</dbReference>
<gene>
    <name evidence="2" type="ORF">TorRG33x02_029380</name>
</gene>
<comment type="caution">
    <text evidence="2">The sequence shown here is derived from an EMBL/GenBank/DDBJ whole genome shotgun (WGS) entry which is preliminary data.</text>
</comment>
<evidence type="ECO:0000313" key="2">
    <source>
        <dbReference type="EMBL" id="POO01184.1"/>
    </source>
</evidence>
<keyword evidence="3" id="KW-1185">Reference proteome</keyword>
<dbReference type="EMBL" id="JXTC01000009">
    <property type="protein sequence ID" value="POO01184.1"/>
    <property type="molecule type" value="Genomic_DNA"/>
</dbReference>
<accession>A0A2P5FTR8</accession>
<evidence type="ECO:0000256" key="1">
    <source>
        <dbReference type="SAM" id="MobiDB-lite"/>
    </source>
</evidence>
<dbReference type="OrthoDB" id="10272425at2759"/>
<dbReference type="AlphaFoldDB" id="A0A2P5FTR8"/>
<name>A0A2P5FTR8_TREOI</name>
<sequence>MIVIIVDSFIVHLSCNGIIVILPLAPENLHIPAAHVLPVSSESEVNLHCTSKDNKGLARKPSILVDQQHIHNIQSSKKLENVDVGAVERKPPQTNHRKGRGLKDTPVAVRLKATCATAHCEVGI</sequence>